<evidence type="ECO:0000313" key="6">
    <source>
        <dbReference type="Proteomes" id="UP000244173"/>
    </source>
</evidence>
<proteinExistence type="predicted"/>
<dbReference type="RefSeq" id="WP_107888802.1">
    <property type="nucleotide sequence ID" value="NZ_CP028519.1"/>
</dbReference>
<dbReference type="SMART" id="SM00342">
    <property type="entry name" value="HTH_ARAC"/>
    <property type="match status" value="1"/>
</dbReference>
<dbReference type="SUPFAM" id="SSF46689">
    <property type="entry name" value="Homeodomain-like"/>
    <property type="match status" value="2"/>
</dbReference>
<keyword evidence="2" id="KW-0238">DNA-binding</keyword>
<keyword evidence="1" id="KW-0805">Transcription regulation</keyword>
<accession>A0A2S0P7Q6</accession>
<dbReference type="STRING" id="1122240.GCA_000620105_00562"/>
<dbReference type="KEGG" id="maer:DAI18_04105"/>
<evidence type="ECO:0000256" key="2">
    <source>
        <dbReference type="ARBA" id="ARBA00023125"/>
    </source>
</evidence>
<name>A0A2S0P7Q6_9NEIS</name>
<feature type="domain" description="HTH araC/xylS-type" evidence="4">
    <location>
        <begin position="146"/>
        <end position="244"/>
    </location>
</feature>
<protein>
    <submittedName>
        <fullName evidence="5">AraC family transcriptional regulator</fullName>
    </submittedName>
</protein>
<evidence type="ECO:0000259" key="4">
    <source>
        <dbReference type="PROSITE" id="PS01124"/>
    </source>
</evidence>
<evidence type="ECO:0000313" key="5">
    <source>
        <dbReference type="EMBL" id="AVY93317.1"/>
    </source>
</evidence>
<dbReference type="InterPro" id="IPR009057">
    <property type="entry name" value="Homeodomain-like_sf"/>
</dbReference>
<dbReference type="EMBL" id="CP028519">
    <property type="protein sequence ID" value="AVY93317.1"/>
    <property type="molecule type" value="Genomic_DNA"/>
</dbReference>
<dbReference type="PANTHER" id="PTHR46796:SF10">
    <property type="entry name" value="TRANSCRIPTIONAL ACTIVATOR FEAR"/>
    <property type="match status" value="1"/>
</dbReference>
<gene>
    <name evidence="5" type="ORF">DAI18_04105</name>
</gene>
<dbReference type="AlphaFoldDB" id="A0A2S0P7Q6"/>
<organism evidence="5 6">
    <name type="scientific">Microvirgula aerodenitrificans</name>
    <dbReference type="NCBI Taxonomy" id="57480"/>
    <lineage>
        <taxon>Bacteria</taxon>
        <taxon>Pseudomonadati</taxon>
        <taxon>Pseudomonadota</taxon>
        <taxon>Betaproteobacteria</taxon>
        <taxon>Neisseriales</taxon>
        <taxon>Aquaspirillaceae</taxon>
        <taxon>Microvirgula</taxon>
    </lineage>
</organism>
<evidence type="ECO:0000256" key="1">
    <source>
        <dbReference type="ARBA" id="ARBA00023015"/>
    </source>
</evidence>
<dbReference type="Pfam" id="PF12833">
    <property type="entry name" value="HTH_18"/>
    <property type="match status" value="1"/>
</dbReference>
<dbReference type="PANTHER" id="PTHR46796">
    <property type="entry name" value="HTH-TYPE TRANSCRIPTIONAL ACTIVATOR RHAS-RELATED"/>
    <property type="match status" value="1"/>
</dbReference>
<dbReference type="Proteomes" id="UP000244173">
    <property type="component" value="Chromosome"/>
</dbReference>
<dbReference type="GO" id="GO:0043565">
    <property type="term" value="F:sequence-specific DNA binding"/>
    <property type="evidence" value="ECO:0007669"/>
    <property type="project" value="InterPro"/>
</dbReference>
<keyword evidence="6" id="KW-1185">Reference proteome</keyword>
<dbReference type="InterPro" id="IPR018060">
    <property type="entry name" value="HTH_AraC"/>
</dbReference>
<dbReference type="InterPro" id="IPR050204">
    <property type="entry name" value="AraC_XylS_family_regulators"/>
</dbReference>
<reference evidence="5 6" key="1">
    <citation type="submission" date="2018-04" db="EMBL/GenBank/DDBJ databases">
        <title>Denitrifier Microvirgula.</title>
        <authorList>
            <person name="Anderson E."/>
            <person name="Jang J."/>
            <person name="Ishii S."/>
        </authorList>
    </citation>
    <scope>NUCLEOTIDE SEQUENCE [LARGE SCALE GENOMIC DNA]</scope>
    <source>
        <strain evidence="5 6">BE2.4</strain>
    </source>
</reference>
<dbReference type="Gene3D" id="1.10.10.60">
    <property type="entry name" value="Homeodomain-like"/>
    <property type="match status" value="1"/>
</dbReference>
<sequence>MTPVLSIRRYDAEVRVHDHDHTQLVFGLRGGLRLELDGHGGCVGERHAAVIPPACRHVYAGDGLCLVADLPADAIWLGAALGPEADAGQRLLDQPRVLSLPAGLDGLVRWLSTQPLHDSTLGSHAAALLLSGLSRPAEAPGALPLAAIDAHIDRCAARPLQVADLARLAGLSVSRLHQRFLTETGLTPMDYVRRHRLALAIDLLQQTTLAVGEVAARVGYASQSAFTAALVRAHGLTPRDIRRRESAGKRQ</sequence>
<dbReference type="SUPFAM" id="SSF51182">
    <property type="entry name" value="RmlC-like cupins"/>
    <property type="match status" value="1"/>
</dbReference>
<evidence type="ECO:0000256" key="3">
    <source>
        <dbReference type="ARBA" id="ARBA00023163"/>
    </source>
</evidence>
<keyword evidence="3" id="KW-0804">Transcription</keyword>
<dbReference type="OrthoDB" id="8811403at2"/>
<dbReference type="PROSITE" id="PS01124">
    <property type="entry name" value="HTH_ARAC_FAMILY_2"/>
    <property type="match status" value="1"/>
</dbReference>
<dbReference type="GO" id="GO:0003700">
    <property type="term" value="F:DNA-binding transcription factor activity"/>
    <property type="evidence" value="ECO:0007669"/>
    <property type="project" value="InterPro"/>
</dbReference>
<dbReference type="InterPro" id="IPR011051">
    <property type="entry name" value="RmlC_Cupin_sf"/>
</dbReference>